<dbReference type="PANTHER" id="PTHR22950:SF349">
    <property type="entry name" value="AMINO ACID TRANSPORTER TRANSMEMBRANE DOMAIN-CONTAINING PROTEIN"/>
    <property type="match status" value="1"/>
</dbReference>
<feature type="transmembrane region" description="Helical" evidence="7">
    <location>
        <begin position="474"/>
        <end position="498"/>
    </location>
</feature>
<evidence type="ECO:0000256" key="7">
    <source>
        <dbReference type="SAM" id="Phobius"/>
    </source>
</evidence>
<dbReference type="Proteomes" id="UP000837801">
    <property type="component" value="Unassembled WGS sequence"/>
</dbReference>
<keyword evidence="3 7" id="KW-0812">Transmembrane</keyword>
<feature type="compositionally biased region" description="Polar residues" evidence="6">
    <location>
        <begin position="87"/>
        <end position="108"/>
    </location>
</feature>
<proteinExistence type="inferred from homology"/>
<comment type="subcellular location">
    <subcellularLocation>
        <location evidence="1">Membrane</location>
        <topology evidence="1">Multi-pass membrane protein</topology>
    </subcellularLocation>
</comment>
<feature type="transmembrane region" description="Helical" evidence="7">
    <location>
        <begin position="244"/>
        <end position="265"/>
    </location>
</feature>
<dbReference type="EMBL" id="CAKXYY010000015">
    <property type="protein sequence ID" value="CAH2354310.1"/>
    <property type="molecule type" value="Genomic_DNA"/>
</dbReference>
<feature type="transmembrane region" description="Helical" evidence="7">
    <location>
        <begin position="510"/>
        <end position="532"/>
    </location>
</feature>
<evidence type="ECO:0000256" key="4">
    <source>
        <dbReference type="ARBA" id="ARBA00022989"/>
    </source>
</evidence>
<keyword evidence="10" id="KW-1185">Reference proteome</keyword>
<accession>A0A9P0QU25</accession>
<reference evidence="9" key="1">
    <citation type="submission" date="2022-03" db="EMBL/GenBank/DDBJ databases">
        <authorList>
            <person name="Legras J.-L."/>
            <person name="Devillers H."/>
            <person name="Grondin C."/>
        </authorList>
    </citation>
    <scope>NUCLEOTIDE SEQUENCE</scope>
    <source>
        <strain evidence="9">CLIB 1423</strain>
    </source>
</reference>
<gene>
    <name evidence="9" type="ORF">CLIB1423_15S03268</name>
</gene>
<feature type="transmembrane region" description="Helical" evidence="7">
    <location>
        <begin position="161"/>
        <end position="182"/>
    </location>
</feature>
<evidence type="ECO:0000256" key="2">
    <source>
        <dbReference type="ARBA" id="ARBA00008066"/>
    </source>
</evidence>
<feature type="transmembrane region" description="Helical" evidence="7">
    <location>
        <begin position="319"/>
        <end position="337"/>
    </location>
</feature>
<dbReference type="GO" id="GO:0015179">
    <property type="term" value="F:L-amino acid transmembrane transporter activity"/>
    <property type="evidence" value="ECO:0007669"/>
    <property type="project" value="TreeGrafter"/>
</dbReference>
<keyword evidence="4 7" id="KW-1133">Transmembrane helix</keyword>
<feature type="transmembrane region" description="Helical" evidence="7">
    <location>
        <begin position="203"/>
        <end position="232"/>
    </location>
</feature>
<dbReference type="PANTHER" id="PTHR22950">
    <property type="entry name" value="AMINO ACID TRANSPORTER"/>
    <property type="match status" value="1"/>
</dbReference>
<organism evidence="9 10">
    <name type="scientific">[Candida] railenensis</name>
    <dbReference type="NCBI Taxonomy" id="45579"/>
    <lineage>
        <taxon>Eukaryota</taxon>
        <taxon>Fungi</taxon>
        <taxon>Dikarya</taxon>
        <taxon>Ascomycota</taxon>
        <taxon>Saccharomycotina</taxon>
        <taxon>Pichiomycetes</taxon>
        <taxon>Debaryomycetaceae</taxon>
        <taxon>Kurtzmaniella</taxon>
    </lineage>
</organism>
<evidence type="ECO:0000256" key="5">
    <source>
        <dbReference type="ARBA" id="ARBA00023136"/>
    </source>
</evidence>
<evidence type="ECO:0000313" key="9">
    <source>
        <dbReference type="EMBL" id="CAH2354310.1"/>
    </source>
</evidence>
<evidence type="ECO:0000256" key="6">
    <source>
        <dbReference type="SAM" id="MobiDB-lite"/>
    </source>
</evidence>
<evidence type="ECO:0000313" key="10">
    <source>
        <dbReference type="Proteomes" id="UP000837801"/>
    </source>
</evidence>
<sequence>MTPVPVETKKERRTSFLDAGGPNSINNFASSYVRTQSYWPHSLGENSLDYAISPGTSPVQEPTSSVANISAELDENQLYLENERDSQNSLPSQKGLNRNYEFPNSRSNGTEDETSPLIPVVSAGGKSSIVFEGSTTPQTIFNAINTMMGIGMLSLPMGFKLSGWVFGTIILTLSAASTNYTAKLLGKILKIHPSIMSYSDIAYSCYGSSVNILITLIFTADLIGATASLVLLFGDSFAIFFPEIHTSVFKTIIICLTFISSFLPLSILSMSSLLGVVCTSFILLVIIFCGVTTTNELGGAGGSLLNPVHTYMWPQHPKYLLVSLGIFMAPWGGHVVFPELYRDMRHPYKYNRATNVTFNFTFFIDYVVAAIGFLMFGVECQDSFTKNLMLQPNYPRWVKPTICLLFGVLALVKAPLLVRPVFSVLDKALGIQSVALLPNGSKRESFGFKRAIVRFLYCAFLLLISITFTSFGGIIAFLGSAICFTICLVLPLMFYRNLYYDEISRTERKLIEVGIVISTIGAIAGTYGSIAIDI</sequence>
<dbReference type="AlphaFoldDB" id="A0A9P0QU25"/>
<dbReference type="InterPro" id="IPR013057">
    <property type="entry name" value="AA_transpt_TM"/>
</dbReference>
<evidence type="ECO:0000256" key="1">
    <source>
        <dbReference type="ARBA" id="ARBA00004141"/>
    </source>
</evidence>
<keyword evidence="5 7" id="KW-0472">Membrane</keyword>
<dbReference type="OrthoDB" id="655540at2759"/>
<dbReference type="GO" id="GO:0005774">
    <property type="term" value="C:vacuolar membrane"/>
    <property type="evidence" value="ECO:0007669"/>
    <property type="project" value="TreeGrafter"/>
</dbReference>
<dbReference type="Pfam" id="PF01490">
    <property type="entry name" value="Aa_trans"/>
    <property type="match status" value="1"/>
</dbReference>
<feature type="region of interest" description="Disordered" evidence="6">
    <location>
        <begin position="1"/>
        <end position="21"/>
    </location>
</feature>
<evidence type="ECO:0000256" key="3">
    <source>
        <dbReference type="ARBA" id="ARBA00022692"/>
    </source>
</evidence>
<comment type="similarity">
    <text evidence="2">Belongs to the amino acid/polyamine transporter 2 family.</text>
</comment>
<feature type="transmembrane region" description="Helical" evidence="7">
    <location>
        <begin position="358"/>
        <end position="377"/>
    </location>
</feature>
<name>A0A9P0QU25_9ASCO</name>
<feature type="transmembrane region" description="Helical" evidence="7">
    <location>
        <begin position="451"/>
        <end position="468"/>
    </location>
</feature>
<feature type="transmembrane region" description="Helical" evidence="7">
    <location>
        <begin position="272"/>
        <end position="293"/>
    </location>
</feature>
<feature type="domain" description="Amino acid transporter transmembrane" evidence="8">
    <location>
        <begin position="133"/>
        <end position="530"/>
    </location>
</feature>
<feature type="region of interest" description="Disordered" evidence="6">
    <location>
        <begin position="83"/>
        <end position="116"/>
    </location>
</feature>
<comment type="caution">
    <text evidence="9">The sequence shown here is derived from an EMBL/GenBank/DDBJ whole genome shotgun (WGS) entry which is preliminary data.</text>
</comment>
<protein>
    <submittedName>
        <fullName evidence="9">Vacuolar amino acid transporter 1</fullName>
    </submittedName>
</protein>
<evidence type="ECO:0000259" key="8">
    <source>
        <dbReference type="Pfam" id="PF01490"/>
    </source>
</evidence>
<feature type="transmembrane region" description="Helical" evidence="7">
    <location>
        <begin position="397"/>
        <end position="418"/>
    </location>
</feature>